<evidence type="ECO:0000313" key="6">
    <source>
        <dbReference type="EMBL" id="SDU86516.1"/>
    </source>
</evidence>
<dbReference type="PROSITE" id="PS51470">
    <property type="entry name" value="FG_GAP"/>
    <property type="match status" value="4"/>
</dbReference>
<organism evidence="6 7">
    <name type="scientific">Microlunatus sagamiharensis</name>
    <dbReference type="NCBI Taxonomy" id="546874"/>
    <lineage>
        <taxon>Bacteria</taxon>
        <taxon>Bacillati</taxon>
        <taxon>Actinomycetota</taxon>
        <taxon>Actinomycetes</taxon>
        <taxon>Propionibacteriales</taxon>
        <taxon>Propionibacteriaceae</taxon>
        <taxon>Microlunatus</taxon>
    </lineage>
</organism>
<name>A0A1H2M1X7_9ACTN</name>
<reference evidence="7" key="1">
    <citation type="submission" date="2016-10" db="EMBL/GenBank/DDBJ databases">
        <authorList>
            <person name="Varghese N."/>
            <person name="Submissions S."/>
        </authorList>
    </citation>
    <scope>NUCLEOTIDE SEQUENCE [LARGE SCALE GENOMIC DNA]</scope>
    <source>
        <strain evidence="7">DSM 21743</strain>
    </source>
</reference>
<keyword evidence="4" id="KW-0325">Glycoprotein</keyword>
<dbReference type="GO" id="GO:0008305">
    <property type="term" value="C:integrin complex"/>
    <property type="evidence" value="ECO:0007669"/>
    <property type="project" value="InterPro"/>
</dbReference>
<dbReference type="STRING" id="546874.SAMN04488544_1161"/>
<accession>A0A1H2M1X7</accession>
<dbReference type="AlphaFoldDB" id="A0A1H2M1X7"/>
<dbReference type="PANTHER" id="PTHR23221">
    <property type="entry name" value="GLYCOSYLPHOSPHATIDYLINOSITOL PHOSPHOLIPASE D"/>
    <property type="match status" value="1"/>
</dbReference>
<evidence type="ECO:0000256" key="4">
    <source>
        <dbReference type="ARBA" id="ARBA00023180"/>
    </source>
</evidence>
<evidence type="ECO:0000256" key="2">
    <source>
        <dbReference type="ARBA" id="ARBA00022737"/>
    </source>
</evidence>
<keyword evidence="2" id="KW-0677">Repeat</keyword>
<protein>
    <submittedName>
        <fullName evidence="6">FG-GAP repeat-containing protein</fullName>
    </submittedName>
</protein>
<dbReference type="InterPro" id="IPR013517">
    <property type="entry name" value="FG-GAP"/>
</dbReference>
<dbReference type="InterPro" id="IPR028994">
    <property type="entry name" value="Integrin_alpha_N"/>
</dbReference>
<keyword evidence="7" id="KW-1185">Reference proteome</keyword>
<keyword evidence="3" id="KW-0378">Hydrolase</keyword>
<dbReference type="PRINTS" id="PR01185">
    <property type="entry name" value="INTEGRINA"/>
</dbReference>
<dbReference type="InterPro" id="IPR000413">
    <property type="entry name" value="Integrin_alpha"/>
</dbReference>
<sequence length="501" mass="50911">MRQHRPVLAAALGLSLALPLGLVAAPLPASAATAARAFDFDGDGFPEQVVGAPFLKVDGTAAGGVTVLEASKKGLATSGRVWTQATEGVPGEPEQYAQFGSAFASADFDRDGYADLAIAAPGPDTVADEVERGTVTVLFGSASGLTAARSYVLTRAGEVQDDDFGDSVATADFDGDGYADLAVGAGSADPVRGPEYYPNGTVTVFRGGEERFATSRSTVLTGVRSGDDYDLVFGSSLAVGDVDGDKRPDLVVGAFGLPYDDGEGHGGSVSVCTSTDAGVGPCRQLAFGYVTGSDAIAIGNVKGDKRNEIVIGQPAYGSEQAEPGSVYTLSLSGSGSTLRSKVSELTQSTKGVPGSNEPYDEFGYAVDLGDLDRDGYADLVVGSPGEAIGSREEAGRVTVVYGGKKGYRTSGNKAYDQNTKGIPGTAEAGDRFGRALSLVDHDRDGRLDLTVGASGENGTGAVTTLKGSGKSFTTGGSKTFDITLSGYPTPTGAGFGGVLAR</sequence>
<keyword evidence="1 5" id="KW-0732">Signal</keyword>
<dbReference type="PANTHER" id="PTHR23221:SF7">
    <property type="entry name" value="PHOSPHATIDYLINOSITOL-GLYCAN-SPECIFIC PHOSPHOLIPASE D"/>
    <property type="match status" value="1"/>
</dbReference>
<dbReference type="SMART" id="SM00191">
    <property type="entry name" value="Int_alpha"/>
    <property type="match status" value="7"/>
</dbReference>
<dbReference type="RefSeq" id="WP_172825756.1">
    <property type="nucleotide sequence ID" value="NZ_LT629799.1"/>
</dbReference>
<dbReference type="Proteomes" id="UP000198825">
    <property type="component" value="Chromosome I"/>
</dbReference>
<dbReference type="Pfam" id="PF01839">
    <property type="entry name" value="FG-GAP"/>
    <property type="match status" value="5"/>
</dbReference>
<gene>
    <name evidence="6" type="ORF">SAMN04488544_1161</name>
</gene>
<evidence type="ECO:0000313" key="7">
    <source>
        <dbReference type="Proteomes" id="UP000198825"/>
    </source>
</evidence>
<dbReference type="GO" id="GO:0016787">
    <property type="term" value="F:hydrolase activity"/>
    <property type="evidence" value="ECO:0007669"/>
    <property type="project" value="UniProtKB-KW"/>
</dbReference>
<feature type="chain" id="PRO_5009279893" evidence="5">
    <location>
        <begin position="32"/>
        <end position="501"/>
    </location>
</feature>
<evidence type="ECO:0000256" key="1">
    <source>
        <dbReference type="ARBA" id="ARBA00022729"/>
    </source>
</evidence>
<evidence type="ECO:0000256" key="3">
    <source>
        <dbReference type="ARBA" id="ARBA00022801"/>
    </source>
</evidence>
<feature type="signal peptide" evidence="5">
    <location>
        <begin position="1"/>
        <end position="31"/>
    </location>
</feature>
<dbReference type="GO" id="GO:0007155">
    <property type="term" value="P:cell adhesion"/>
    <property type="evidence" value="ECO:0007669"/>
    <property type="project" value="InterPro"/>
</dbReference>
<dbReference type="InterPro" id="IPR013519">
    <property type="entry name" value="Int_alpha_beta-p"/>
</dbReference>
<proteinExistence type="predicted"/>
<evidence type="ECO:0000256" key="5">
    <source>
        <dbReference type="SAM" id="SignalP"/>
    </source>
</evidence>
<dbReference type="SUPFAM" id="SSF69318">
    <property type="entry name" value="Integrin alpha N-terminal domain"/>
    <property type="match status" value="2"/>
</dbReference>
<dbReference type="EMBL" id="LT629799">
    <property type="protein sequence ID" value="SDU86516.1"/>
    <property type="molecule type" value="Genomic_DNA"/>
</dbReference>
<dbReference type="Gene3D" id="2.130.10.130">
    <property type="entry name" value="Integrin alpha, N-terminal"/>
    <property type="match status" value="4"/>
</dbReference>